<dbReference type="Gene3D" id="1.10.3720.10">
    <property type="entry name" value="MetI-like"/>
    <property type="match status" value="1"/>
</dbReference>
<evidence type="ECO:0000313" key="12">
    <source>
        <dbReference type="Proteomes" id="UP001170481"/>
    </source>
</evidence>
<feature type="domain" description="ABC transmembrane type-1" evidence="10">
    <location>
        <begin position="83"/>
        <end position="273"/>
    </location>
</feature>
<evidence type="ECO:0000256" key="5">
    <source>
        <dbReference type="ARBA" id="ARBA00022692"/>
    </source>
</evidence>
<dbReference type="PANTHER" id="PTHR43357">
    <property type="entry name" value="INNER MEMBRANE ABC TRANSPORTER PERMEASE PROTEIN YDCV"/>
    <property type="match status" value="1"/>
</dbReference>
<protein>
    <submittedName>
        <fullName evidence="11">ABC transporter permease</fullName>
    </submittedName>
</protein>
<feature type="transmembrane region" description="Helical" evidence="8">
    <location>
        <begin position="148"/>
        <end position="169"/>
    </location>
</feature>
<dbReference type="PANTHER" id="PTHR43357:SF4">
    <property type="entry name" value="INNER MEMBRANE ABC TRANSPORTER PERMEASE PROTEIN YDCV"/>
    <property type="match status" value="1"/>
</dbReference>
<feature type="transmembrane region" description="Helical" evidence="8">
    <location>
        <begin position="121"/>
        <end position="142"/>
    </location>
</feature>
<feature type="region of interest" description="Disordered" evidence="9">
    <location>
        <begin position="279"/>
        <end position="326"/>
    </location>
</feature>
<comment type="subcellular location">
    <subcellularLocation>
        <location evidence="1">Cell inner membrane</location>
        <topology evidence="1">Multi-pass membrane protein</topology>
    </subcellularLocation>
    <subcellularLocation>
        <location evidence="8">Cell membrane</location>
        <topology evidence="8">Multi-pass membrane protein</topology>
    </subcellularLocation>
</comment>
<dbReference type="InterPro" id="IPR000515">
    <property type="entry name" value="MetI-like"/>
</dbReference>
<name>A0AAP4TWX8_9GAMM</name>
<comment type="similarity">
    <text evidence="8">Belongs to the binding-protein-dependent transport system permease family.</text>
</comment>
<evidence type="ECO:0000256" key="2">
    <source>
        <dbReference type="ARBA" id="ARBA00022448"/>
    </source>
</evidence>
<dbReference type="SUPFAM" id="SSF161098">
    <property type="entry name" value="MetI-like"/>
    <property type="match status" value="1"/>
</dbReference>
<keyword evidence="3" id="KW-1003">Cell membrane</keyword>
<evidence type="ECO:0000256" key="9">
    <source>
        <dbReference type="SAM" id="MobiDB-lite"/>
    </source>
</evidence>
<dbReference type="AlphaFoldDB" id="A0AAP4TWX8"/>
<evidence type="ECO:0000256" key="4">
    <source>
        <dbReference type="ARBA" id="ARBA00022519"/>
    </source>
</evidence>
<evidence type="ECO:0000256" key="3">
    <source>
        <dbReference type="ARBA" id="ARBA00022475"/>
    </source>
</evidence>
<keyword evidence="6 8" id="KW-1133">Transmembrane helix</keyword>
<dbReference type="EMBL" id="JAUORK010000002">
    <property type="protein sequence ID" value="MDO6671007.1"/>
    <property type="molecule type" value="Genomic_DNA"/>
</dbReference>
<sequence>MSLPAELPYRHGKPLLPSLMARLRRVNIYTFIVTSVFALLALPLIATLFYALATRWGASLTPDALTMKWFLELWTTPRFLAAFGRSLLVAVGALALSLLLIVPVVFLAHTRYPRLDSVMNGLILLPFAVPPIVSSVGLLQLYAGGPLAIVGTPWILIPTYFTIVLPFMYRALANSLRALDVASLMEAAQLLGASPLKAFFLVVLPNIRVGIQIAVFLAFSFLAGEFVFANMLVGTRFETLQVYLNNIRGASGHFTSALVITLFVFTLILTWLGNRQPAEQEMPADDPDEALATTMTDGLPGPVPSAESEPRHTTHQSSDSAPRGDR</sequence>
<evidence type="ECO:0000256" key="8">
    <source>
        <dbReference type="RuleBase" id="RU363032"/>
    </source>
</evidence>
<proteinExistence type="inferred from homology"/>
<evidence type="ECO:0000313" key="11">
    <source>
        <dbReference type="EMBL" id="MDO6671007.1"/>
    </source>
</evidence>
<accession>A0AAP4TWX8</accession>
<feature type="transmembrane region" description="Helical" evidence="8">
    <location>
        <begin position="254"/>
        <end position="273"/>
    </location>
</feature>
<evidence type="ECO:0000256" key="6">
    <source>
        <dbReference type="ARBA" id="ARBA00022989"/>
    </source>
</evidence>
<evidence type="ECO:0000256" key="1">
    <source>
        <dbReference type="ARBA" id="ARBA00004429"/>
    </source>
</evidence>
<keyword evidence="2 8" id="KW-0813">Transport</keyword>
<dbReference type="PROSITE" id="PS50928">
    <property type="entry name" value="ABC_TM1"/>
    <property type="match status" value="1"/>
</dbReference>
<gene>
    <name evidence="11" type="ORF">Q4535_02635</name>
</gene>
<dbReference type="CDD" id="cd06261">
    <property type="entry name" value="TM_PBP2"/>
    <property type="match status" value="1"/>
</dbReference>
<comment type="caution">
    <text evidence="11">The sequence shown here is derived from an EMBL/GenBank/DDBJ whole genome shotgun (WGS) entry which is preliminary data.</text>
</comment>
<evidence type="ECO:0000259" key="10">
    <source>
        <dbReference type="PROSITE" id="PS50928"/>
    </source>
</evidence>
<evidence type="ECO:0000256" key="7">
    <source>
        <dbReference type="ARBA" id="ARBA00023136"/>
    </source>
</evidence>
<reference evidence="11" key="1">
    <citation type="submission" date="2023-07" db="EMBL/GenBank/DDBJ databases">
        <title>Genome content predicts the carbon catabolic preferences of heterotrophic bacteria.</title>
        <authorList>
            <person name="Gralka M."/>
        </authorList>
    </citation>
    <scope>NUCLEOTIDE SEQUENCE</scope>
    <source>
        <strain evidence="11">C2R13</strain>
    </source>
</reference>
<dbReference type="RefSeq" id="WP_303592839.1">
    <property type="nucleotide sequence ID" value="NZ_JAUORK010000002.1"/>
</dbReference>
<organism evidence="11 12">
    <name type="scientific">Cobetia amphilecti</name>
    <dbReference type="NCBI Taxonomy" id="1055104"/>
    <lineage>
        <taxon>Bacteria</taxon>
        <taxon>Pseudomonadati</taxon>
        <taxon>Pseudomonadota</taxon>
        <taxon>Gammaproteobacteria</taxon>
        <taxon>Oceanospirillales</taxon>
        <taxon>Halomonadaceae</taxon>
        <taxon>Cobetia</taxon>
    </lineage>
</organism>
<keyword evidence="7 8" id="KW-0472">Membrane</keyword>
<dbReference type="GO" id="GO:0005886">
    <property type="term" value="C:plasma membrane"/>
    <property type="evidence" value="ECO:0007669"/>
    <property type="project" value="UniProtKB-SubCell"/>
</dbReference>
<dbReference type="Pfam" id="PF00528">
    <property type="entry name" value="BPD_transp_1"/>
    <property type="match status" value="1"/>
</dbReference>
<feature type="transmembrane region" description="Helical" evidence="8">
    <location>
        <begin position="87"/>
        <end position="109"/>
    </location>
</feature>
<feature type="transmembrane region" description="Helical" evidence="8">
    <location>
        <begin position="28"/>
        <end position="53"/>
    </location>
</feature>
<dbReference type="InterPro" id="IPR035906">
    <property type="entry name" value="MetI-like_sf"/>
</dbReference>
<keyword evidence="5 8" id="KW-0812">Transmembrane</keyword>
<keyword evidence="4" id="KW-0997">Cell inner membrane</keyword>
<dbReference type="Proteomes" id="UP001170481">
    <property type="component" value="Unassembled WGS sequence"/>
</dbReference>
<dbReference type="GO" id="GO:0055085">
    <property type="term" value="P:transmembrane transport"/>
    <property type="evidence" value="ECO:0007669"/>
    <property type="project" value="InterPro"/>
</dbReference>
<feature type="transmembrane region" description="Helical" evidence="8">
    <location>
        <begin position="209"/>
        <end position="233"/>
    </location>
</feature>